<dbReference type="PROSITE" id="PS51032">
    <property type="entry name" value="AP2_ERF"/>
    <property type="match status" value="1"/>
</dbReference>
<dbReference type="Gene3D" id="3.30.730.10">
    <property type="entry name" value="AP2/ERF domain"/>
    <property type="match status" value="1"/>
</dbReference>
<dbReference type="InterPro" id="IPR036955">
    <property type="entry name" value="AP2/ERF_dom_sf"/>
</dbReference>
<feature type="domain" description="AP2/ERF" evidence="7">
    <location>
        <begin position="80"/>
        <end position="135"/>
    </location>
</feature>
<keyword evidence="3" id="KW-0238">DNA-binding</keyword>
<keyword evidence="5" id="KW-0539">Nucleus</keyword>
<dbReference type="GO" id="GO:0003700">
    <property type="term" value="F:DNA-binding transcription factor activity"/>
    <property type="evidence" value="ECO:0007669"/>
    <property type="project" value="InterPro"/>
</dbReference>
<name>A0A5K0ZGS1_9MAGN</name>
<accession>A0A5K0ZGS1</accession>
<dbReference type="EMBL" id="LR721779">
    <property type="protein sequence ID" value="VVV88554.1"/>
    <property type="molecule type" value="Genomic_DNA"/>
</dbReference>
<dbReference type="CDD" id="cd10017">
    <property type="entry name" value="B3_DNA"/>
    <property type="match status" value="1"/>
</dbReference>
<reference evidence="8" key="1">
    <citation type="submission" date="2019-09" db="EMBL/GenBank/DDBJ databases">
        <authorList>
            <person name="Zhang L."/>
        </authorList>
    </citation>
    <scope>NUCLEOTIDE SEQUENCE</scope>
</reference>
<dbReference type="GO" id="GO:0005634">
    <property type="term" value="C:nucleus"/>
    <property type="evidence" value="ECO:0007669"/>
    <property type="project" value="UniProtKB-SubCell"/>
</dbReference>
<dbReference type="Gramene" id="NC14G0010840.1">
    <property type="protein sequence ID" value="NC14G0010840.1:cds"/>
    <property type="gene ID" value="NC14G0010840"/>
</dbReference>
<dbReference type="PANTHER" id="PTHR31140:SF58">
    <property type="entry name" value="DNA-BINDING PROTEIN RAV1"/>
    <property type="match status" value="1"/>
</dbReference>
<dbReference type="InterPro" id="IPR015300">
    <property type="entry name" value="DNA-bd_pseudobarrel_sf"/>
</dbReference>
<evidence type="ECO:0000259" key="7">
    <source>
        <dbReference type="PROSITE" id="PS51032"/>
    </source>
</evidence>
<protein>
    <recommendedName>
        <fullName evidence="9">TF-B3 domain-containing protein</fullName>
    </recommendedName>
</protein>
<keyword evidence="4" id="KW-0804">Transcription</keyword>
<evidence type="ECO:0000256" key="2">
    <source>
        <dbReference type="ARBA" id="ARBA00023015"/>
    </source>
</evidence>
<organism evidence="8">
    <name type="scientific">Nymphaea colorata</name>
    <name type="common">pocket water lily</name>
    <dbReference type="NCBI Taxonomy" id="210225"/>
    <lineage>
        <taxon>Eukaryota</taxon>
        <taxon>Viridiplantae</taxon>
        <taxon>Streptophyta</taxon>
        <taxon>Embryophyta</taxon>
        <taxon>Tracheophyta</taxon>
        <taxon>Spermatophyta</taxon>
        <taxon>Magnoliopsida</taxon>
        <taxon>Nymphaeales</taxon>
        <taxon>Nymphaeaceae</taxon>
        <taxon>Nymphaea</taxon>
    </lineage>
</organism>
<dbReference type="CDD" id="cd00018">
    <property type="entry name" value="AP2"/>
    <property type="match status" value="1"/>
</dbReference>
<dbReference type="InterPro" id="IPR044800">
    <property type="entry name" value="LEC2-like"/>
</dbReference>
<feature type="domain" description="TF-B3" evidence="6">
    <location>
        <begin position="203"/>
        <end position="304"/>
    </location>
</feature>
<dbReference type="AlphaFoldDB" id="A0A5K0ZGS1"/>
<dbReference type="InterPro" id="IPR001471">
    <property type="entry name" value="AP2/ERF_dom"/>
</dbReference>
<dbReference type="InterPro" id="IPR016177">
    <property type="entry name" value="DNA-bd_dom_sf"/>
</dbReference>
<proteinExistence type="predicted"/>
<dbReference type="PROSITE" id="PS50863">
    <property type="entry name" value="B3"/>
    <property type="match status" value="1"/>
</dbReference>
<evidence type="ECO:0000256" key="3">
    <source>
        <dbReference type="ARBA" id="ARBA00023125"/>
    </source>
</evidence>
<evidence type="ECO:0008006" key="9">
    <source>
        <dbReference type="Google" id="ProtNLM"/>
    </source>
</evidence>
<dbReference type="PANTHER" id="PTHR31140">
    <property type="entry name" value="B3 DOMAIN-CONTAINING TRANSCRIPTION FACTOR ABI3"/>
    <property type="match status" value="1"/>
</dbReference>
<evidence type="ECO:0000313" key="8">
    <source>
        <dbReference type="EMBL" id="VVV88554.1"/>
    </source>
</evidence>
<sequence length="361" mass="41064">MRERKTKTERAIPRLSPHVLDIRTAAPSSMERISECWSLGGLEDQKPFLLHGSNSEPRTTAIADSRLGLVTPTRRLPCSRYKGVVPQPNGKWGAQIYERNHRVWLGTFRTEVEAAVAYDVAVLKFRGGEAVTNFRIVWEDQHQTCFLEAHSKEEIIDMLRRNTYHDELAAAEERGAAAADSFPSSSWAGRESCPRFLEKEELFDKVLTPSDVGKLNRLVIPKHQAEACFPQLLEGESDGLLLSFEDESGRVWRIKYCYWSSSQSFVLTRGWRGFVREKGLKAGDVITFFRSKGLENMYYINWKSLEAGELHQTPEEWPECRSVLKHDLLHQQGQSFRLFGTDLTAQHIEALSVTSNSSSSD</sequence>
<dbReference type="Pfam" id="PF02362">
    <property type="entry name" value="B3"/>
    <property type="match status" value="1"/>
</dbReference>
<dbReference type="SUPFAM" id="SSF101936">
    <property type="entry name" value="DNA-binding pseudobarrel domain"/>
    <property type="match status" value="1"/>
</dbReference>
<dbReference type="FunFam" id="3.30.730.10:FF:000008">
    <property type="entry name" value="AP2 domain-containing protein RAP2.8"/>
    <property type="match status" value="1"/>
</dbReference>
<keyword evidence="2" id="KW-0805">Transcription regulation</keyword>
<dbReference type="SUPFAM" id="SSF54171">
    <property type="entry name" value="DNA-binding domain"/>
    <property type="match status" value="1"/>
</dbReference>
<dbReference type="SMART" id="SM00380">
    <property type="entry name" value="AP2"/>
    <property type="match status" value="1"/>
</dbReference>
<dbReference type="Gene3D" id="2.40.330.10">
    <property type="entry name" value="DNA-binding pseudobarrel domain"/>
    <property type="match status" value="1"/>
</dbReference>
<evidence type="ECO:0000256" key="5">
    <source>
        <dbReference type="ARBA" id="ARBA00023242"/>
    </source>
</evidence>
<evidence type="ECO:0000259" key="6">
    <source>
        <dbReference type="PROSITE" id="PS50863"/>
    </source>
</evidence>
<dbReference type="SMART" id="SM01019">
    <property type="entry name" value="B3"/>
    <property type="match status" value="1"/>
</dbReference>
<evidence type="ECO:0000256" key="4">
    <source>
        <dbReference type="ARBA" id="ARBA00023163"/>
    </source>
</evidence>
<dbReference type="InterPro" id="IPR003340">
    <property type="entry name" value="B3_DNA-bd"/>
</dbReference>
<dbReference type="OrthoDB" id="2020802at2759"/>
<evidence type="ECO:0000256" key="1">
    <source>
        <dbReference type="ARBA" id="ARBA00004123"/>
    </source>
</evidence>
<dbReference type="GO" id="GO:0003677">
    <property type="term" value="F:DNA binding"/>
    <property type="evidence" value="ECO:0007669"/>
    <property type="project" value="UniProtKB-KW"/>
</dbReference>
<gene>
    <name evidence="8" type="ORF">NYM_LOCUS10558</name>
</gene>
<comment type="subcellular location">
    <subcellularLocation>
        <location evidence="1">Nucleus</location>
    </subcellularLocation>
</comment>